<sequence>MSLHQSVWDGQINVKIVYEDTEFLLYIHRNAYFPLHYTDIANYFDSVVSADLTKSPIWLEHEDVPLKWNLPAGVLYDLLYLPAAEKRNEWVLQLRFDSPESPYPSTDIIPFSVSEDSIDYSSMLSQVVVNQLKQSTFVMNGNAKAMMTLSEDDSRFLWKAIASHDYNGFHSIAKKLHPRGQSIQRVPVKVYVAGTPVMIQAPIAPSENSKATTLDDLLQKWAPQLFTKSSLNAIPVIHGVDASVLADESLLKIWSTFRHLDNFLYIVVTFS</sequence>
<evidence type="ECO:0000259" key="9">
    <source>
        <dbReference type="Pfam" id="PF20637"/>
    </source>
</evidence>
<dbReference type="InterPro" id="IPR042527">
    <property type="entry name" value="Atg5_UblA_dom_sf"/>
</dbReference>
<dbReference type="Pfam" id="PF20638">
    <property type="entry name" value="ATG5_UblA"/>
    <property type="match status" value="1"/>
</dbReference>
<reference evidence="11 12" key="1">
    <citation type="submission" date="2021-06" db="EMBL/GenBank/DDBJ databases">
        <title>Candida outbreak in Lebanon.</title>
        <authorList>
            <person name="Finianos M."/>
        </authorList>
    </citation>
    <scope>NUCLEOTIDE SEQUENCE [LARGE SCALE GENOMIC DNA]</scope>
    <source>
        <strain evidence="11">CA3LBN</strain>
    </source>
</reference>
<evidence type="ECO:0000256" key="2">
    <source>
        <dbReference type="ARBA" id="ARBA00006910"/>
    </source>
</evidence>
<comment type="subcellular location">
    <subcellularLocation>
        <location evidence="1 7">Preautophagosomal structure membrane</location>
        <topology evidence="1 7">Peripheral membrane protein</topology>
    </subcellularLocation>
</comment>
<keyword evidence="5 7" id="KW-0832">Ubl conjugation</keyword>
<keyword evidence="4 7" id="KW-1017">Isopeptide bond</keyword>
<keyword evidence="7" id="KW-0472">Membrane</keyword>
<name>A0ABX8I795_9ASCO</name>
<keyword evidence="12" id="KW-1185">Reference proteome</keyword>
<dbReference type="Proteomes" id="UP000825434">
    <property type="component" value="Chromosome 2"/>
</dbReference>
<dbReference type="Pfam" id="PF04106">
    <property type="entry name" value="ATG5_UblB"/>
    <property type="match status" value="1"/>
</dbReference>
<gene>
    <name evidence="11" type="ORF">CA3LBN_002005</name>
</gene>
<dbReference type="InterPro" id="IPR048318">
    <property type="entry name" value="ATG5_UblB"/>
</dbReference>
<evidence type="ECO:0000256" key="6">
    <source>
        <dbReference type="ARBA" id="ARBA00023006"/>
    </source>
</evidence>
<dbReference type="InterPro" id="IPR048940">
    <property type="entry name" value="ATG5_HBR"/>
</dbReference>
<dbReference type="Gene3D" id="1.10.246.190">
    <property type="entry name" value="Autophagy protein Apg5, helix rich domain"/>
    <property type="match status" value="1"/>
</dbReference>
<dbReference type="Pfam" id="PF20637">
    <property type="entry name" value="ATG5_HBR"/>
    <property type="match status" value="1"/>
</dbReference>
<dbReference type="InterPro" id="IPR048939">
    <property type="entry name" value="ATG5_UblA"/>
</dbReference>
<accession>A0ABX8I795</accession>
<dbReference type="InterPro" id="IPR042526">
    <property type="entry name" value="Atg5_HR"/>
</dbReference>
<dbReference type="PANTHER" id="PTHR13040:SF2">
    <property type="entry name" value="AUTOPHAGY PROTEIN 5"/>
    <property type="match status" value="1"/>
</dbReference>
<comment type="similarity">
    <text evidence="2 7">Belongs to the ATG5 family.</text>
</comment>
<organism evidence="11 12">
    <name type="scientific">Candidozyma haemuli</name>
    <dbReference type="NCBI Taxonomy" id="45357"/>
    <lineage>
        <taxon>Eukaryota</taxon>
        <taxon>Fungi</taxon>
        <taxon>Dikarya</taxon>
        <taxon>Ascomycota</taxon>
        <taxon>Saccharomycotina</taxon>
        <taxon>Pichiomycetes</taxon>
        <taxon>Metschnikowiaceae</taxon>
        <taxon>Candidozyma</taxon>
    </lineage>
</organism>
<evidence type="ECO:0000313" key="12">
    <source>
        <dbReference type="Proteomes" id="UP000825434"/>
    </source>
</evidence>
<feature type="domain" description="Autophagy protein ATG5 UblB" evidence="8">
    <location>
        <begin position="185"/>
        <end position="268"/>
    </location>
</feature>
<protein>
    <recommendedName>
        <fullName evidence="7">Autophagy protein 5</fullName>
    </recommendedName>
</protein>
<dbReference type="Gene3D" id="3.10.20.90">
    <property type="entry name" value="Phosphatidylinositol 3-kinase Catalytic Subunit, Chain A, domain 1"/>
    <property type="match status" value="1"/>
</dbReference>
<comment type="function">
    <text evidence="7">Involved in cytoplasm to vacuole transport (Cvt) and autophagic vesicle formation.</text>
</comment>
<evidence type="ECO:0000256" key="1">
    <source>
        <dbReference type="ARBA" id="ARBA00004623"/>
    </source>
</evidence>
<dbReference type="EMBL" id="CP076662">
    <property type="protein sequence ID" value="QWU87740.1"/>
    <property type="molecule type" value="Genomic_DNA"/>
</dbReference>
<evidence type="ECO:0000256" key="5">
    <source>
        <dbReference type="ARBA" id="ARBA00022843"/>
    </source>
</evidence>
<feature type="domain" description="Autophagy protein ATG5 UblA" evidence="10">
    <location>
        <begin position="7"/>
        <end position="96"/>
    </location>
</feature>
<dbReference type="PANTHER" id="PTHR13040">
    <property type="entry name" value="AUTOPHAGY PROTEIN 5"/>
    <property type="match status" value="1"/>
</dbReference>
<keyword evidence="6 7" id="KW-0072">Autophagy</keyword>
<evidence type="ECO:0000256" key="3">
    <source>
        <dbReference type="ARBA" id="ARBA00011554"/>
    </source>
</evidence>
<comment type="subunit">
    <text evidence="3 7">Conjugated with ATG12.</text>
</comment>
<keyword evidence="7" id="KW-0813">Transport</keyword>
<evidence type="ECO:0000259" key="10">
    <source>
        <dbReference type="Pfam" id="PF20638"/>
    </source>
</evidence>
<evidence type="ECO:0000259" key="8">
    <source>
        <dbReference type="Pfam" id="PF04106"/>
    </source>
</evidence>
<feature type="domain" description="Autophagy protein ATG5 alpha-helical bundle region" evidence="9">
    <location>
        <begin position="124"/>
        <end position="178"/>
    </location>
</feature>
<dbReference type="Gene3D" id="3.10.20.620">
    <property type="match status" value="1"/>
</dbReference>
<evidence type="ECO:0000256" key="7">
    <source>
        <dbReference type="RuleBase" id="RU361202"/>
    </source>
</evidence>
<evidence type="ECO:0000256" key="4">
    <source>
        <dbReference type="ARBA" id="ARBA00022499"/>
    </source>
</evidence>
<proteinExistence type="inferred from homology"/>
<dbReference type="InterPro" id="IPR007239">
    <property type="entry name" value="Atg5"/>
</dbReference>
<evidence type="ECO:0000313" key="11">
    <source>
        <dbReference type="EMBL" id="QWU87740.1"/>
    </source>
</evidence>